<dbReference type="Gene3D" id="3.40.50.300">
    <property type="entry name" value="P-loop containing nucleotide triphosphate hydrolases"/>
    <property type="match status" value="1"/>
</dbReference>
<dbReference type="Pfam" id="PF00005">
    <property type="entry name" value="ABC_tran"/>
    <property type="match status" value="1"/>
</dbReference>
<comment type="similarity">
    <text evidence="2">Belongs to the ABC transporter superfamily.</text>
</comment>
<dbReference type="SMART" id="SM00382">
    <property type="entry name" value="AAA"/>
    <property type="match status" value="1"/>
</dbReference>
<keyword evidence="6 10" id="KW-0067">ATP-binding</keyword>
<accession>A0ABW4MV17</accession>
<dbReference type="SUPFAM" id="SSF52540">
    <property type="entry name" value="P-loop containing nucleoside triphosphate hydrolases"/>
    <property type="match status" value="1"/>
</dbReference>
<dbReference type="PANTHER" id="PTHR43553">
    <property type="entry name" value="HEAVY METAL TRANSPORTER"/>
    <property type="match status" value="1"/>
</dbReference>
<evidence type="ECO:0000313" key="11">
    <source>
        <dbReference type="Proteomes" id="UP001597227"/>
    </source>
</evidence>
<dbReference type="InterPro" id="IPR050095">
    <property type="entry name" value="ECF_ABC_transporter_ATP-bd"/>
</dbReference>
<dbReference type="PANTHER" id="PTHR43553:SF24">
    <property type="entry name" value="ENERGY-COUPLING FACTOR TRANSPORTER ATP-BINDING PROTEIN ECFA1"/>
    <property type="match status" value="1"/>
</dbReference>
<feature type="domain" description="ABC transporter" evidence="9">
    <location>
        <begin position="4"/>
        <end position="245"/>
    </location>
</feature>
<evidence type="ECO:0000256" key="3">
    <source>
        <dbReference type="ARBA" id="ARBA00022448"/>
    </source>
</evidence>
<keyword evidence="5" id="KW-0547">Nucleotide-binding</keyword>
<organism evidence="10 11">
    <name type="scientific">Fredinandcohnia salidurans</name>
    <dbReference type="NCBI Taxonomy" id="2595041"/>
    <lineage>
        <taxon>Bacteria</taxon>
        <taxon>Bacillati</taxon>
        <taxon>Bacillota</taxon>
        <taxon>Bacilli</taxon>
        <taxon>Bacillales</taxon>
        <taxon>Bacillaceae</taxon>
        <taxon>Fredinandcohnia</taxon>
    </lineage>
</organism>
<keyword evidence="4" id="KW-1003">Cell membrane</keyword>
<comment type="caution">
    <text evidence="10">The sequence shown here is derived from an EMBL/GenBank/DDBJ whole genome shotgun (WGS) entry which is preliminary data.</text>
</comment>
<sequence length="290" mass="32843">MSHIQIQNLSYKYPLGKNNVLQNINLEIENGKLYTIVGENGSGKTTLCNILRGFIPWFHKGELDGSVIIDGKDLLEYELEDLALKVGYVFQNPFTQISGIKETVFEEIAYGLENLGVESIEIEQRVNDVMNLLGIQYLKDKHPMNLSGGQKQRVVFASIIVMEPDILVIDEPTSQLDPQGTEEIFNIINIMKQKGKTIILVEHKMELIAEYSDYVLVLKDGELVISGKTEIVLTDERLLTYLGSLPQYARLGIEMIKNDLLIEKIPITERESIEIIMKCILQENKVTEVS</sequence>
<name>A0ABW4MV17_9BACI</name>
<dbReference type="CDD" id="cd03225">
    <property type="entry name" value="ABC_cobalt_CbiO_domain1"/>
    <property type="match status" value="1"/>
</dbReference>
<dbReference type="PROSITE" id="PS00211">
    <property type="entry name" value="ABC_TRANSPORTER_1"/>
    <property type="match status" value="1"/>
</dbReference>
<dbReference type="InterPro" id="IPR027417">
    <property type="entry name" value="P-loop_NTPase"/>
</dbReference>
<dbReference type="InterPro" id="IPR017871">
    <property type="entry name" value="ABC_transporter-like_CS"/>
</dbReference>
<reference evidence="11" key="1">
    <citation type="journal article" date="2019" name="Int. J. Syst. Evol. Microbiol.">
        <title>The Global Catalogue of Microorganisms (GCM) 10K type strain sequencing project: providing services to taxonomists for standard genome sequencing and annotation.</title>
        <authorList>
            <consortium name="The Broad Institute Genomics Platform"/>
            <consortium name="The Broad Institute Genome Sequencing Center for Infectious Disease"/>
            <person name="Wu L."/>
            <person name="Ma J."/>
        </authorList>
    </citation>
    <scope>NUCLEOTIDE SEQUENCE [LARGE SCALE GENOMIC DNA]</scope>
    <source>
        <strain evidence="11">CCUG 15531</strain>
    </source>
</reference>
<dbReference type="EMBL" id="JBHUEK010000034">
    <property type="protein sequence ID" value="MFD1781593.1"/>
    <property type="molecule type" value="Genomic_DNA"/>
</dbReference>
<dbReference type="PROSITE" id="PS50893">
    <property type="entry name" value="ABC_TRANSPORTER_2"/>
    <property type="match status" value="1"/>
</dbReference>
<evidence type="ECO:0000256" key="8">
    <source>
        <dbReference type="ARBA" id="ARBA00023136"/>
    </source>
</evidence>
<evidence type="ECO:0000256" key="1">
    <source>
        <dbReference type="ARBA" id="ARBA00004202"/>
    </source>
</evidence>
<keyword evidence="7" id="KW-1278">Translocase</keyword>
<evidence type="ECO:0000256" key="5">
    <source>
        <dbReference type="ARBA" id="ARBA00022741"/>
    </source>
</evidence>
<keyword evidence="8" id="KW-0472">Membrane</keyword>
<evidence type="ECO:0000256" key="2">
    <source>
        <dbReference type="ARBA" id="ARBA00005417"/>
    </source>
</evidence>
<protein>
    <submittedName>
        <fullName evidence="10">Energy-coupling factor ABC transporter ATP-binding protein</fullName>
    </submittedName>
</protein>
<evidence type="ECO:0000259" key="9">
    <source>
        <dbReference type="PROSITE" id="PS50893"/>
    </source>
</evidence>
<gene>
    <name evidence="10" type="ORF">ACFSFW_23380</name>
</gene>
<comment type="subcellular location">
    <subcellularLocation>
        <location evidence="1">Cell membrane</location>
        <topology evidence="1">Peripheral membrane protein</topology>
    </subcellularLocation>
</comment>
<evidence type="ECO:0000313" key="10">
    <source>
        <dbReference type="EMBL" id="MFD1781593.1"/>
    </source>
</evidence>
<evidence type="ECO:0000256" key="4">
    <source>
        <dbReference type="ARBA" id="ARBA00022475"/>
    </source>
</evidence>
<dbReference type="InterPro" id="IPR003593">
    <property type="entry name" value="AAA+_ATPase"/>
</dbReference>
<dbReference type="Proteomes" id="UP001597227">
    <property type="component" value="Unassembled WGS sequence"/>
</dbReference>
<keyword evidence="11" id="KW-1185">Reference proteome</keyword>
<proteinExistence type="inferred from homology"/>
<dbReference type="InterPro" id="IPR003439">
    <property type="entry name" value="ABC_transporter-like_ATP-bd"/>
</dbReference>
<evidence type="ECO:0000256" key="6">
    <source>
        <dbReference type="ARBA" id="ARBA00022840"/>
    </source>
</evidence>
<dbReference type="InterPro" id="IPR015856">
    <property type="entry name" value="ABC_transpr_CbiO/EcfA_su"/>
</dbReference>
<dbReference type="GO" id="GO:0005524">
    <property type="term" value="F:ATP binding"/>
    <property type="evidence" value="ECO:0007669"/>
    <property type="project" value="UniProtKB-KW"/>
</dbReference>
<evidence type="ECO:0000256" key="7">
    <source>
        <dbReference type="ARBA" id="ARBA00022967"/>
    </source>
</evidence>
<dbReference type="RefSeq" id="WP_388042000.1">
    <property type="nucleotide sequence ID" value="NZ_JBHUEK010000034.1"/>
</dbReference>
<keyword evidence="3" id="KW-0813">Transport</keyword>